<accession>A0ABP7JMH1</accession>
<feature type="chain" id="PRO_5046727820" evidence="1">
    <location>
        <begin position="45"/>
        <end position="129"/>
    </location>
</feature>
<dbReference type="Proteomes" id="UP001501563">
    <property type="component" value="Unassembled WGS sequence"/>
</dbReference>
<evidence type="ECO:0000313" key="3">
    <source>
        <dbReference type="Proteomes" id="UP001501563"/>
    </source>
</evidence>
<reference evidence="3" key="1">
    <citation type="journal article" date="2019" name="Int. J. Syst. Evol. Microbiol.">
        <title>The Global Catalogue of Microorganisms (GCM) 10K type strain sequencing project: providing services to taxonomists for standard genome sequencing and annotation.</title>
        <authorList>
            <consortium name="The Broad Institute Genomics Platform"/>
            <consortium name="The Broad Institute Genome Sequencing Center for Infectious Disease"/>
            <person name="Wu L."/>
            <person name="Ma J."/>
        </authorList>
    </citation>
    <scope>NUCLEOTIDE SEQUENCE [LARGE SCALE GENOMIC DNA]</scope>
    <source>
        <strain evidence="3">JCM 16578</strain>
    </source>
</reference>
<name>A0ABP7JMH1_9ACTN</name>
<evidence type="ECO:0000313" key="2">
    <source>
        <dbReference type="EMBL" id="GAA3848784.1"/>
    </source>
</evidence>
<keyword evidence="1" id="KW-0732">Signal</keyword>
<comment type="caution">
    <text evidence="2">The sequence shown here is derived from an EMBL/GenBank/DDBJ whole genome shotgun (WGS) entry which is preliminary data.</text>
</comment>
<dbReference type="PROSITE" id="PS51318">
    <property type="entry name" value="TAT"/>
    <property type="match status" value="1"/>
</dbReference>
<dbReference type="EMBL" id="BAAAZA010000002">
    <property type="protein sequence ID" value="GAA3848784.1"/>
    <property type="molecule type" value="Genomic_DNA"/>
</dbReference>
<dbReference type="InterPro" id="IPR006311">
    <property type="entry name" value="TAT_signal"/>
</dbReference>
<protein>
    <submittedName>
        <fullName evidence="2">Uncharacterized protein</fullName>
    </submittedName>
</protein>
<sequence length="129" mass="14366">MGAPAHPRSPYRRTAVPRRRSVLAALSAAFVGATLLLGAPPAQAAPSDADLAYRWAPLHHQDASSSYCTADYLAPVNYDGDWSTADNWEDLDANASRLTGTVYYSVAETETHRYITYAFFHPRDWKDYR</sequence>
<evidence type="ECO:0000256" key="1">
    <source>
        <dbReference type="SAM" id="SignalP"/>
    </source>
</evidence>
<feature type="signal peptide" evidence="1">
    <location>
        <begin position="1"/>
        <end position="44"/>
    </location>
</feature>
<gene>
    <name evidence="2" type="ORF">GCM10022207_08110</name>
</gene>
<organism evidence="2 3">
    <name type="scientific">Streptomyces lannensis</name>
    <dbReference type="NCBI Taxonomy" id="766498"/>
    <lineage>
        <taxon>Bacteria</taxon>
        <taxon>Bacillati</taxon>
        <taxon>Actinomycetota</taxon>
        <taxon>Actinomycetes</taxon>
        <taxon>Kitasatosporales</taxon>
        <taxon>Streptomycetaceae</taxon>
        <taxon>Streptomyces</taxon>
    </lineage>
</organism>
<keyword evidence="3" id="KW-1185">Reference proteome</keyword>
<proteinExistence type="predicted"/>